<dbReference type="InterPro" id="IPR009057">
    <property type="entry name" value="Homeodomain-like_sf"/>
</dbReference>
<keyword evidence="2" id="KW-1185">Reference proteome</keyword>
<protein>
    <recommendedName>
        <fullName evidence="3">TetR family transcriptional regulator</fullName>
    </recommendedName>
</protein>
<evidence type="ECO:0008006" key="3">
    <source>
        <dbReference type="Google" id="ProtNLM"/>
    </source>
</evidence>
<organism evidence="1 2">
    <name type="scientific">Amycolatopsis nalaikhensis</name>
    <dbReference type="NCBI Taxonomy" id="715472"/>
    <lineage>
        <taxon>Bacteria</taxon>
        <taxon>Bacillati</taxon>
        <taxon>Actinomycetota</taxon>
        <taxon>Actinomycetes</taxon>
        <taxon>Pseudonocardiales</taxon>
        <taxon>Pseudonocardiaceae</taxon>
        <taxon>Amycolatopsis</taxon>
    </lineage>
</organism>
<dbReference type="EMBL" id="CP127173">
    <property type="protein sequence ID" value="WIV52830.1"/>
    <property type="molecule type" value="Genomic_DNA"/>
</dbReference>
<dbReference type="RefSeq" id="WP_285449232.1">
    <property type="nucleotide sequence ID" value="NZ_CP127173.1"/>
</dbReference>
<gene>
    <name evidence="1" type="ORF">QP939_28210</name>
</gene>
<proteinExistence type="predicted"/>
<evidence type="ECO:0000313" key="2">
    <source>
        <dbReference type="Proteomes" id="UP001227101"/>
    </source>
</evidence>
<dbReference type="Proteomes" id="UP001227101">
    <property type="component" value="Chromosome"/>
</dbReference>
<name>A0ABY8XCL3_9PSEU</name>
<dbReference type="SUPFAM" id="SSF46689">
    <property type="entry name" value="Homeodomain-like"/>
    <property type="match status" value="1"/>
</dbReference>
<sequence>MRTWITDTARALLDNPPPGGPVTLDEIAACSGITRHHLRAYYSSVDAITADHADVSARPSTHPGRRC</sequence>
<accession>A0ABY8XCL3</accession>
<reference evidence="1 2" key="1">
    <citation type="submission" date="2023-06" db="EMBL/GenBank/DDBJ databases">
        <authorList>
            <person name="Oyuntsetseg B."/>
            <person name="Kim S.B."/>
        </authorList>
    </citation>
    <scope>NUCLEOTIDE SEQUENCE [LARGE SCALE GENOMIC DNA]</scope>
    <source>
        <strain evidence="1 2">2-2</strain>
    </source>
</reference>
<evidence type="ECO:0000313" key="1">
    <source>
        <dbReference type="EMBL" id="WIV52830.1"/>
    </source>
</evidence>